<dbReference type="EMBL" id="VIWU01000001">
    <property type="protein sequence ID" value="TWF81908.1"/>
    <property type="molecule type" value="Genomic_DNA"/>
</dbReference>
<proteinExistence type="predicted"/>
<gene>
    <name evidence="1" type="ORF">FHX44_117853</name>
</gene>
<evidence type="ECO:0000313" key="2">
    <source>
        <dbReference type="Proteomes" id="UP000321261"/>
    </source>
</evidence>
<sequence>MLLLVGVIVLVAAALATGLAWPGWMRQEIAGIPSAAVDRSTPDGTARGVVAAFNRRDVQRFVDELVCRDGRTPTDDGDMTLAEETLYRDVEPFDPRSEAAVAAVDPVFALEEVRALRPSDPGYDEGLEGAQVAIVSISFASAPPELRERLPDRKGALTMVDEDGAWVVCVMGFAPVGELAGEVPPDPDPASPTGRAQAFIAAVNAGDQAEARIYMCSTADEVDDFVEQTIADGAQLRLNAPVTTFGDGDGSLQIWHTAGGQERRAPGFMKQEPDGWCVSVLGLQG</sequence>
<name>A0A561T470_9PSEU</name>
<dbReference type="Proteomes" id="UP000321261">
    <property type="component" value="Unassembled WGS sequence"/>
</dbReference>
<evidence type="ECO:0000313" key="1">
    <source>
        <dbReference type="EMBL" id="TWF81908.1"/>
    </source>
</evidence>
<organism evidence="1 2">
    <name type="scientific">Pseudonocardia hierapolitana</name>
    <dbReference type="NCBI Taxonomy" id="1128676"/>
    <lineage>
        <taxon>Bacteria</taxon>
        <taxon>Bacillati</taxon>
        <taxon>Actinomycetota</taxon>
        <taxon>Actinomycetes</taxon>
        <taxon>Pseudonocardiales</taxon>
        <taxon>Pseudonocardiaceae</taxon>
        <taxon>Pseudonocardia</taxon>
    </lineage>
</organism>
<comment type="caution">
    <text evidence="1">The sequence shown here is derived from an EMBL/GenBank/DDBJ whole genome shotgun (WGS) entry which is preliminary data.</text>
</comment>
<reference evidence="1 2" key="1">
    <citation type="submission" date="2019-06" db="EMBL/GenBank/DDBJ databases">
        <title>Sequencing the genomes of 1000 actinobacteria strains.</title>
        <authorList>
            <person name="Klenk H.-P."/>
        </authorList>
    </citation>
    <scope>NUCLEOTIDE SEQUENCE [LARGE SCALE GENOMIC DNA]</scope>
    <source>
        <strain evidence="1 2">DSM 45671</strain>
    </source>
</reference>
<protein>
    <submittedName>
        <fullName evidence="1">Uncharacterized protein</fullName>
    </submittedName>
</protein>
<keyword evidence="2" id="KW-1185">Reference proteome</keyword>
<dbReference type="AlphaFoldDB" id="A0A561T470"/>
<accession>A0A561T470</accession>